<keyword evidence="6 8" id="KW-1133">Transmembrane helix</keyword>
<dbReference type="KEGG" id="apo:Arcpr_1013"/>
<sequence length="355" mass="38274">MMEVSLADYRNFIRKRTIFVISLLFLLILASIYSLLVGSSRLDCKTVIDALMGTGTEKAETIIWNIRLPRVLMAVSAGAGLALSGLITQTVLRNPLASPFTLGISSAAAFGAALAIVSGVGGIMLETALGGFQITNFYVVIISAFAFSLIATFAILTISKMKGASPAVIVLAGLAILFLFSAATSLIQYFGTTEQVAAIVFWLFGSLSKTTWVSLEVMSLVLFITLFISYRWCWKFNALYLGDDIAKSLGVDARRMRLVGMVIASLLTATAVSFLGVISFVCLVSPHIARLALGSDHRYLIPSSCLIGAIILLVADTASRTLFLPLTLPVGIFTSFLGVPLFIYLIIKRGERAWW</sequence>
<dbReference type="Proteomes" id="UP000001901">
    <property type="component" value="Chromosome"/>
</dbReference>
<feature type="transmembrane region" description="Helical" evidence="8">
    <location>
        <begin position="18"/>
        <end position="36"/>
    </location>
</feature>
<feature type="transmembrane region" description="Helical" evidence="8">
    <location>
        <begin position="211"/>
        <end position="230"/>
    </location>
</feature>
<dbReference type="SUPFAM" id="SSF81345">
    <property type="entry name" value="ABC transporter involved in vitamin B12 uptake, BtuC"/>
    <property type="match status" value="1"/>
</dbReference>
<keyword evidence="10" id="KW-1185">Reference proteome</keyword>
<dbReference type="InterPro" id="IPR037294">
    <property type="entry name" value="ABC_BtuC-like"/>
</dbReference>
<dbReference type="GO" id="GO:0022857">
    <property type="term" value="F:transmembrane transporter activity"/>
    <property type="evidence" value="ECO:0007669"/>
    <property type="project" value="InterPro"/>
</dbReference>
<dbReference type="Gene3D" id="1.10.3470.10">
    <property type="entry name" value="ABC transporter involved in vitamin B12 uptake, BtuC"/>
    <property type="match status" value="1"/>
</dbReference>
<dbReference type="Pfam" id="PF01032">
    <property type="entry name" value="FecCD"/>
    <property type="match status" value="1"/>
</dbReference>
<keyword evidence="7 8" id="KW-0472">Membrane</keyword>
<keyword evidence="3" id="KW-0813">Transport</keyword>
<feature type="transmembrane region" description="Helical" evidence="8">
    <location>
        <begin position="322"/>
        <end position="347"/>
    </location>
</feature>
<dbReference type="PaxDb" id="572546-Arcpr_1013"/>
<dbReference type="PANTHER" id="PTHR30472:SF25">
    <property type="entry name" value="ABC TRANSPORTER PERMEASE PROTEIN MJ0876-RELATED"/>
    <property type="match status" value="1"/>
</dbReference>
<dbReference type="EMBL" id="CP001857">
    <property type="protein sequence ID" value="ADB58074.1"/>
    <property type="molecule type" value="Genomic_DNA"/>
</dbReference>
<accession>D2RD80</accession>
<feature type="transmembrane region" description="Helical" evidence="8">
    <location>
        <begin position="71"/>
        <end position="92"/>
    </location>
</feature>
<dbReference type="OrthoDB" id="27848at2157"/>
<keyword evidence="5 8" id="KW-0812">Transmembrane</keyword>
<evidence type="ECO:0000256" key="1">
    <source>
        <dbReference type="ARBA" id="ARBA00004651"/>
    </source>
</evidence>
<proteinExistence type="inferred from homology"/>
<evidence type="ECO:0000256" key="5">
    <source>
        <dbReference type="ARBA" id="ARBA00022692"/>
    </source>
</evidence>
<feature type="transmembrane region" description="Helical" evidence="8">
    <location>
        <begin position="168"/>
        <end position="191"/>
    </location>
</feature>
<organism evidence="9 10">
    <name type="scientific">Archaeoglobus profundus (strain DSM 5631 / JCM 9629 / NBRC 100127 / Av18)</name>
    <dbReference type="NCBI Taxonomy" id="572546"/>
    <lineage>
        <taxon>Archaea</taxon>
        <taxon>Methanobacteriati</taxon>
        <taxon>Methanobacteriota</taxon>
        <taxon>Archaeoglobi</taxon>
        <taxon>Archaeoglobales</taxon>
        <taxon>Archaeoglobaceae</taxon>
        <taxon>Archaeoglobus</taxon>
    </lineage>
</organism>
<dbReference type="InterPro" id="IPR000522">
    <property type="entry name" value="ABC_transptr_permease_BtuC"/>
</dbReference>
<dbReference type="CDD" id="cd06550">
    <property type="entry name" value="TM_ABC_iron-siderophores_like"/>
    <property type="match status" value="1"/>
</dbReference>
<dbReference type="AlphaFoldDB" id="D2RD80"/>
<feature type="transmembrane region" description="Helical" evidence="8">
    <location>
        <begin position="258"/>
        <end position="287"/>
    </location>
</feature>
<dbReference type="HOGENOM" id="CLU_013016_0_0_2"/>
<evidence type="ECO:0000256" key="8">
    <source>
        <dbReference type="SAM" id="Phobius"/>
    </source>
</evidence>
<dbReference type="eggNOG" id="arCOG01007">
    <property type="taxonomic scope" value="Archaea"/>
</dbReference>
<gene>
    <name evidence="9" type="ordered locus">Arcpr_1013</name>
</gene>
<feature type="transmembrane region" description="Helical" evidence="8">
    <location>
        <begin position="137"/>
        <end position="156"/>
    </location>
</feature>
<evidence type="ECO:0000256" key="7">
    <source>
        <dbReference type="ARBA" id="ARBA00023136"/>
    </source>
</evidence>
<feature type="transmembrane region" description="Helical" evidence="8">
    <location>
        <begin position="299"/>
        <end position="315"/>
    </location>
</feature>
<protein>
    <submittedName>
        <fullName evidence="9">Transport system permease protein</fullName>
    </submittedName>
</protein>
<evidence type="ECO:0000256" key="2">
    <source>
        <dbReference type="ARBA" id="ARBA00007935"/>
    </source>
</evidence>
<dbReference type="RefSeq" id="WP_012940410.1">
    <property type="nucleotide sequence ID" value="NC_013741.1"/>
</dbReference>
<evidence type="ECO:0000256" key="3">
    <source>
        <dbReference type="ARBA" id="ARBA00022448"/>
    </source>
</evidence>
<comment type="subcellular location">
    <subcellularLocation>
        <location evidence="1">Cell membrane</location>
        <topology evidence="1">Multi-pass membrane protein</topology>
    </subcellularLocation>
</comment>
<evidence type="ECO:0000256" key="4">
    <source>
        <dbReference type="ARBA" id="ARBA00022475"/>
    </source>
</evidence>
<dbReference type="FunFam" id="1.10.3470.10:FF:000001">
    <property type="entry name" value="Vitamin B12 ABC transporter permease BtuC"/>
    <property type="match status" value="1"/>
</dbReference>
<evidence type="ECO:0000313" key="9">
    <source>
        <dbReference type="EMBL" id="ADB58074.1"/>
    </source>
</evidence>
<evidence type="ECO:0000256" key="6">
    <source>
        <dbReference type="ARBA" id="ARBA00022989"/>
    </source>
</evidence>
<comment type="similarity">
    <text evidence="2">Belongs to the binding-protein-dependent transport system permease family. FecCD subfamily.</text>
</comment>
<name>D2RD80_ARCPA</name>
<feature type="transmembrane region" description="Helical" evidence="8">
    <location>
        <begin position="104"/>
        <end position="125"/>
    </location>
</feature>
<dbReference type="PANTHER" id="PTHR30472">
    <property type="entry name" value="FERRIC ENTEROBACTIN TRANSPORT SYSTEM PERMEASE PROTEIN"/>
    <property type="match status" value="1"/>
</dbReference>
<dbReference type="GeneID" id="8739687"/>
<dbReference type="GO" id="GO:0033214">
    <property type="term" value="P:siderophore-iron import into cell"/>
    <property type="evidence" value="ECO:0007669"/>
    <property type="project" value="TreeGrafter"/>
</dbReference>
<evidence type="ECO:0000313" key="10">
    <source>
        <dbReference type="Proteomes" id="UP000001901"/>
    </source>
</evidence>
<dbReference type="STRING" id="572546.Arcpr_1013"/>
<reference evidence="9 10" key="1">
    <citation type="journal article" date="2010" name="Stand. Genomic Sci.">
        <title>Complete genome sequence of Archaeoglobus profundus type strain (AV18).</title>
        <authorList>
            <person name="von Jan M."/>
            <person name="Lapidus A."/>
            <person name="Del Rio T.G."/>
            <person name="Copeland A."/>
            <person name="Tice H."/>
            <person name="Cheng J.F."/>
            <person name="Lucas S."/>
            <person name="Chen F."/>
            <person name="Nolan M."/>
            <person name="Goodwin L."/>
            <person name="Han C."/>
            <person name="Pitluck S."/>
            <person name="Liolios K."/>
            <person name="Ivanova N."/>
            <person name="Mavromatis K."/>
            <person name="Ovchinnikova G."/>
            <person name="Chertkov O."/>
            <person name="Pati A."/>
            <person name="Chen A."/>
            <person name="Palaniappan K."/>
            <person name="Land M."/>
            <person name="Hauser L."/>
            <person name="Chang Y.J."/>
            <person name="Jeffries C.D."/>
            <person name="Saunders E."/>
            <person name="Brettin T."/>
            <person name="Detter J.C."/>
            <person name="Chain P."/>
            <person name="Eichinger K."/>
            <person name="Huber H."/>
            <person name="Spring S."/>
            <person name="Rohde M."/>
            <person name="Goker M."/>
            <person name="Wirth R."/>
            <person name="Woyke T."/>
            <person name="Bristow J."/>
            <person name="Eisen J.A."/>
            <person name="Markowitz V."/>
            <person name="Hugenholtz P."/>
            <person name="Kyrpides N.C."/>
            <person name="Klenk H.P."/>
        </authorList>
    </citation>
    <scope>NUCLEOTIDE SEQUENCE [LARGE SCALE GENOMIC DNA]</scope>
    <source>
        <strain evidence="10">DSM 5631 / JCM 9629 / NBRC 100127 / Av18</strain>
    </source>
</reference>
<keyword evidence="4" id="KW-1003">Cell membrane</keyword>
<dbReference type="GO" id="GO:0005886">
    <property type="term" value="C:plasma membrane"/>
    <property type="evidence" value="ECO:0007669"/>
    <property type="project" value="UniProtKB-SubCell"/>
</dbReference>